<name>A0A7C4FFG5_9CREN</name>
<dbReference type="NCBIfam" id="NF041070">
    <property type="entry name" value="carrier_LysW_Arch"/>
    <property type="match status" value="1"/>
</dbReference>
<protein>
    <submittedName>
        <fullName evidence="1">Sulfonate ABC transporter</fullName>
    </submittedName>
</protein>
<dbReference type="AlphaFoldDB" id="A0A7C4FFG5"/>
<dbReference type="EMBL" id="DTFF01000038">
    <property type="protein sequence ID" value="HGI87523.1"/>
    <property type="molecule type" value="Genomic_DNA"/>
</dbReference>
<sequence length="57" mass="6042">MTVKTKCPVCGGEVSLPDDVMAGEVVEHDCGVTLEVVIDDNIVKVKPLEGVGEDWGE</sequence>
<dbReference type="InterPro" id="IPR005906">
    <property type="entry name" value="LysW"/>
</dbReference>
<dbReference type="PANTHER" id="PTHR40393">
    <property type="entry name" value="LYSINE BIOSYNTHESIS PROTEIN-RELATED-RELATED"/>
    <property type="match status" value="1"/>
</dbReference>
<accession>A0A7C4FFG5</accession>
<evidence type="ECO:0000313" key="1">
    <source>
        <dbReference type="EMBL" id="HGI87523.1"/>
    </source>
</evidence>
<comment type="caution">
    <text evidence="1">The sequence shown here is derived from an EMBL/GenBank/DDBJ whole genome shotgun (WGS) entry which is preliminary data.</text>
</comment>
<dbReference type="Pfam" id="PF21344">
    <property type="entry name" value="Zn_ribbon_LysW"/>
    <property type="match status" value="1"/>
</dbReference>
<dbReference type="PANTHER" id="PTHR40393:SF2">
    <property type="entry name" value="ALPHA-AMINOADIPATE_GLUTAMATE CARRIER PROTEIN LYSW"/>
    <property type="match status" value="1"/>
</dbReference>
<reference evidence="1" key="1">
    <citation type="journal article" date="2020" name="mSystems">
        <title>Genome- and Community-Level Interaction Insights into Carbon Utilization and Element Cycling Functions of Hydrothermarchaeota in Hydrothermal Sediment.</title>
        <authorList>
            <person name="Zhou Z."/>
            <person name="Liu Y."/>
            <person name="Xu W."/>
            <person name="Pan J."/>
            <person name="Luo Z.H."/>
            <person name="Li M."/>
        </authorList>
    </citation>
    <scope>NUCLEOTIDE SEQUENCE [LARGE SCALE GENOMIC DNA]</scope>
    <source>
        <strain evidence="1">SpSt-732</strain>
    </source>
</reference>
<dbReference type="Gene3D" id="2.20.28.160">
    <property type="match status" value="1"/>
</dbReference>
<organism evidence="1">
    <name type="scientific">Ignisphaera aggregans</name>
    <dbReference type="NCBI Taxonomy" id="334771"/>
    <lineage>
        <taxon>Archaea</taxon>
        <taxon>Thermoproteota</taxon>
        <taxon>Thermoprotei</taxon>
        <taxon>Desulfurococcales</taxon>
        <taxon>Desulfurococcaceae</taxon>
        <taxon>Ignisphaera</taxon>
    </lineage>
</organism>
<dbReference type="CDD" id="cd13946">
    <property type="entry name" value="LysW"/>
    <property type="match status" value="1"/>
</dbReference>
<proteinExistence type="predicted"/>
<gene>
    <name evidence="1" type="ORF">ENV14_03925</name>
</gene>